<evidence type="ECO:0000313" key="13">
    <source>
        <dbReference type="EMBL" id="KAI3933002.1"/>
    </source>
</evidence>
<dbReference type="Pfam" id="PF23559">
    <property type="entry name" value="WHD_DRP"/>
    <property type="match status" value="1"/>
</dbReference>
<evidence type="ECO:0000256" key="7">
    <source>
        <dbReference type="ARBA" id="ARBA00022821"/>
    </source>
</evidence>
<comment type="caution">
    <text evidence="13">The sequence shown here is derived from an EMBL/GenBank/DDBJ whole genome shotgun (WGS) entry which is preliminary data.</text>
</comment>
<dbReference type="FunFam" id="1.10.10.10:FF:000322">
    <property type="entry name" value="Probable disease resistance protein At1g63360"/>
    <property type="match status" value="1"/>
</dbReference>
<evidence type="ECO:0000259" key="12">
    <source>
        <dbReference type="Pfam" id="PF23598"/>
    </source>
</evidence>
<comment type="subcellular location">
    <subcellularLocation>
        <location evidence="2">Cytoplasm</location>
    </subcellularLocation>
</comment>
<evidence type="ECO:0000259" key="10">
    <source>
        <dbReference type="Pfam" id="PF18052"/>
    </source>
</evidence>
<accession>A0AAD4T021</accession>
<dbReference type="AlphaFoldDB" id="A0AAD4T021"/>
<evidence type="ECO:0000256" key="8">
    <source>
        <dbReference type="SAM" id="MobiDB-lite"/>
    </source>
</evidence>
<dbReference type="PANTHER" id="PTHR23155">
    <property type="entry name" value="DISEASE RESISTANCE PROTEIN RP"/>
    <property type="match status" value="1"/>
</dbReference>
<dbReference type="InterPro" id="IPR038005">
    <property type="entry name" value="RX-like_CC"/>
</dbReference>
<keyword evidence="14" id="KW-1185">Reference proteome</keyword>
<dbReference type="Gene3D" id="1.20.5.4130">
    <property type="match status" value="1"/>
</dbReference>
<dbReference type="Proteomes" id="UP001202328">
    <property type="component" value="Unassembled WGS sequence"/>
</dbReference>
<dbReference type="EMBL" id="JAJJMB010006973">
    <property type="protein sequence ID" value="KAI3933002.1"/>
    <property type="molecule type" value="Genomic_DNA"/>
</dbReference>
<keyword evidence="5" id="KW-0677">Repeat</keyword>
<keyword evidence="7" id="KW-0611">Plant defense</keyword>
<dbReference type="InterPro" id="IPR044974">
    <property type="entry name" value="Disease_R_plants"/>
</dbReference>
<comment type="function">
    <text evidence="1">Confers resistance to late blight (Phytophthora infestans) races carrying the avirulence gene Avr1. Resistance proteins guard the plant against pathogens that contain an appropriate avirulence protein via an indirect interaction with this avirulence protein. That triggers a defense system including the hypersensitive response, which restricts the pathogen growth.</text>
</comment>
<dbReference type="InterPro" id="IPR032675">
    <property type="entry name" value="LRR_dom_sf"/>
</dbReference>
<organism evidence="13 14">
    <name type="scientific">Papaver atlanticum</name>
    <dbReference type="NCBI Taxonomy" id="357466"/>
    <lineage>
        <taxon>Eukaryota</taxon>
        <taxon>Viridiplantae</taxon>
        <taxon>Streptophyta</taxon>
        <taxon>Embryophyta</taxon>
        <taxon>Tracheophyta</taxon>
        <taxon>Spermatophyta</taxon>
        <taxon>Magnoliopsida</taxon>
        <taxon>Ranunculales</taxon>
        <taxon>Papaveraceae</taxon>
        <taxon>Papaveroideae</taxon>
        <taxon>Papaver</taxon>
    </lineage>
</organism>
<evidence type="ECO:0000256" key="2">
    <source>
        <dbReference type="ARBA" id="ARBA00004496"/>
    </source>
</evidence>
<dbReference type="SUPFAM" id="SSF52540">
    <property type="entry name" value="P-loop containing nucleoside triphosphate hydrolases"/>
    <property type="match status" value="1"/>
</dbReference>
<dbReference type="Gene3D" id="3.40.50.300">
    <property type="entry name" value="P-loop containing nucleotide triphosphate hydrolases"/>
    <property type="match status" value="1"/>
</dbReference>
<dbReference type="PANTHER" id="PTHR23155:SF1152">
    <property type="entry name" value="AAA+ ATPASE DOMAIN-CONTAINING PROTEIN"/>
    <property type="match status" value="1"/>
</dbReference>
<dbReference type="Gene3D" id="3.80.10.10">
    <property type="entry name" value="Ribonuclease Inhibitor"/>
    <property type="match status" value="1"/>
</dbReference>
<evidence type="ECO:0000256" key="4">
    <source>
        <dbReference type="ARBA" id="ARBA00022667"/>
    </source>
</evidence>
<keyword evidence="6" id="KW-0547">Nucleotide-binding</keyword>
<dbReference type="Pfam" id="PF00931">
    <property type="entry name" value="NB-ARC"/>
    <property type="match status" value="1"/>
</dbReference>
<evidence type="ECO:0000256" key="1">
    <source>
        <dbReference type="ARBA" id="ARBA00002074"/>
    </source>
</evidence>
<proteinExistence type="predicted"/>
<dbReference type="InterPro" id="IPR055414">
    <property type="entry name" value="LRR_R13L4/SHOC2-like"/>
</dbReference>
<gene>
    <name evidence="13" type="ORF">MKW98_029235</name>
</gene>
<keyword evidence="4" id="KW-0381">Hypersensitive response</keyword>
<evidence type="ECO:0000256" key="6">
    <source>
        <dbReference type="ARBA" id="ARBA00022741"/>
    </source>
</evidence>
<dbReference type="GO" id="GO:0009626">
    <property type="term" value="P:plant-type hypersensitive response"/>
    <property type="evidence" value="ECO:0007669"/>
    <property type="project" value="UniProtKB-KW"/>
</dbReference>
<feature type="region of interest" description="Disordered" evidence="8">
    <location>
        <begin position="134"/>
        <end position="154"/>
    </location>
</feature>
<dbReference type="Gene3D" id="1.10.10.10">
    <property type="entry name" value="Winged helix-like DNA-binding domain superfamily/Winged helix DNA-binding domain"/>
    <property type="match status" value="1"/>
</dbReference>
<sequence length="907" mass="104500">MAEAGTTYLLNKLDILISMIKKEATLLGGLEEEIEHLKGELPWMRKYLHEADARHTIDDDPEIQQIIDLTHDAEDIIDDFVFQVHQHRRRMSSVRFRKMKTFKRFILRIRGLPGLHEFKRQIIAINKKSDKISTNRAKYPSGRQHASTSCPLDEDDEYSYPHRRIKRRPVVEELNVVGMVDSIKQVTSLLMPPESSSSSEGHNKQQRMVVSIVGMGGLGKTTVATKIYKTTDTERYFDISAWVYVSHESRVVDLLCSIIIQGVLRTMLYKYLQERRHRYLIVLDDVWRTDTWQHLEPAFPETNNGCRILLTTRNLEVARLADPSHNNIHILRLLNNEESWELFQKKTFPSGGGCPPEFVDLGKKMVDKCCGLPLGVVVLGGLLLIKDKTLAAWSKVHDSVNWELTHGEKSYLCSGILAFSYYDMPYYLKPCFMIIGLFPEDHEISASRLFHLWVAEGFVRREGDKTLEDTAEDYLEEMIHRSLIKIERCRHDGRVKTCRIHDLLRDLANAKSEKLRFLQVNQSIINLSTVTNARRLSFYGAFNDEALEYLHLLRCARTLMFHNSFQQTSSYLTGIFSHSKLLTVLDIQGCWFDLTILEAIRKLQHLKYFSFNAQCNVKILEYVGELVNLQTLIIKGKCTYMRNIWSLYRLRHLEVDFGFDFAYSEEHSVPSKCHVGMENLPNLRTLSISYGFWMNDVRWDRLKLLKKISVTTCGQLRFRKDFIDSIAEVSSLRSLKLVSGQDIQIATQFAQHTKLTKLCLRGPLPEVLFPSNLVKLVLSSSNLSHTGLMGVLGNLKRLKYLEFRPMSYTASTMTFSTGLFVRLQSLEIAGLPNLCELIMEEGSLISLTHLVIRNCGLLRKLPERIGQLQLQVLQLYSLHRRLTDGLKENVGENWDQIKHISSVVIAQ</sequence>
<evidence type="ECO:0000256" key="5">
    <source>
        <dbReference type="ARBA" id="ARBA00022737"/>
    </source>
</evidence>
<dbReference type="InterPro" id="IPR058922">
    <property type="entry name" value="WHD_DRP"/>
</dbReference>
<dbReference type="SUPFAM" id="SSF52058">
    <property type="entry name" value="L domain-like"/>
    <property type="match status" value="1"/>
</dbReference>
<protein>
    <submittedName>
        <fullName evidence="13">Uncharacterized protein</fullName>
    </submittedName>
</protein>
<dbReference type="PRINTS" id="PR00364">
    <property type="entry name" value="DISEASERSIST"/>
</dbReference>
<feature type="domain" description="Disease resistance R13L4/SHOC-2-like LRR" evidence="12">
    <location>
        <begin position="576"/>
        <end position="878"/>
    </location>
</feature>
<dbReference type="CDD" id="cd14798">
    <property type="entry name" value="RX-CC_like"/>
    <property type="match status" value="1"/>
</dbReference>
<dbReference type="InterPro" id="IPR002182">
    <property type="entry name" value="NB-ARC"/>
</dbReference>
<reference evidence="13" key="1">
    <citation type="submission" date="2022-04" db="EMBL/GenBank/DDBJ databases">
        <title>A functionally conserved STORR gene fusion in Papaver species that diverged 16.8 million years ago.</title>
        <authorList>
            <person name="Catania T."/>
        </authorList>
    </citation>
    <scope>NUCLEOTIDE SEQUENCE</scope>
    <source>
        <strain evidence="13">S-188037</strain>
    </source>
</reference>
<dbReference type="Gene3D" id="1.10.8.430">
    <property type="entry name" value="Helical domain of apoptotic protease-activating factors"/>
    <property type="match status" value="1"/>
</dbReference>
<dbReference type="GO" id="GO:0043531">
    <property type="term" value="F:ADP binding"/>
    <property type="evidence" value="ECO:0007669"/>
    <property type="project" value="InterPro"/>
</dbReference>
<dbReference type="InterPro" id="IPR036388">
    <property type="entry name" value="WH-like_DNA-bd_sf"/>
</dbReference>
<dbReference type="InterPro" id="IPR042197">
    <property type="entry name" value="Apaf_helical"/>
</dbReference>
<evidence type="ECO:0000259" key="11">
    <source>
        <dbReference type="Pfam" id="PF23559"/>
    </source>
</evidence>
<feature type="domain" description="Disease resistance protein winged helix" evidence="11">
    <location>
        <begin position="437"/>
        <end position="508"/>
    </location>
</feature>
<evidence type="ECO:0000256" key="3">
    <source>
        <dbReference type="ARBA" id="ARBA00022490"/>
    </source>
</evidence>
<feature type="domain" description="NB-ARC" evidence="9">
    <location>
        <begin position="205"/>
        <end position="349"/>
    </location>
</feature>
<keyword evidence="3" id="KW-0963">Cytoplasm</keyword>
<evidence type="ECO:0000313" key="14">
    <source>
        <dbReference type="Proteomes" id="UP001202328"/>
    </source>
</evidence>
<name>A0AAD4T021_9MAGN</name>
<dbReference type="InterPro" id="IPR027417">
    <property type="entry name" value="P-loop_NTPase"/>
</dbReference>
<dbReference type="Pfam" id="PF18052">
    <property type="entry name" value="Rx_N"/>
    <property type="match status" value="1"/>
</dbReference>
<evidence type="ECO:0000259" key="9">
    <source>
        <dbReference type="Pfam" id="PF00931"/>
    </source>
</evidence>
<feature type="domain" description="Disease resistance N-terminal" evidence="10">
    <location>
        <begin position="13"/>
        <end position="97"/>
    </location>
</feature>
<dbReference type="Pfam" id="PF23598">
    <property type="entry name" value="LRR_14"/>
    <property type="match status" value="1"/>
</dbReference>
<dbReference type="InterPro" id="IPR041118">
    <property type="entry name" value="Rx_N"/>
</dbReference>